<keyword evidence="11" id="KW-1185">Reference proteome</keyword>
<name>A0ABW0X620_9ACTN</name>
<dbReference type="PROSITE" id="PS50928">
    <property type="entry name" value="ABC_TM1"/>
    <property type="match status" value="1"/>
</dbReference>
<proteinExistence type="inferred from homology"/>
<evidence type="ECO:0000256" key="8">
    <source>
        <dbReference type="RuleBase" id="RU363032"/>
    </source>
</evidence>
<evidence type="ECO:0000256" key="3">
    <source>
        <dbReference type="ARBA" id="ARBA00022475"/>
    </source>
</evidence>
<dbReference type="InterPro" id="IPR043429">
    <property type="entry name" value="ArtM/GltK/GlnP/TcyL/YhdX-like"/>
</dbReference>
<feature type="transmembrane region" description="Helical" evidence="8">
    <location>
        <begin position="227"/>
        <end position="245"/>
    </location>
</feature>
<keyword evidence="7 8" id="KW-0472">Membrane</keyword>
<evidence type="ECO:0000256" key="5">
    <source>
        <dbReference type="ARBA" id="ARBA00022970"/>
    </source>
</evidence>
<feature type="domain" description="ABC transmembrane type-1" evidence="9">
    <location>
        <begin position="66"/>
        <end position="272"/>
    </location>
</feature>
<dbReference type="CDD" id="cd06261">
    <property type="entry name" value="TM_PBP2"/>
    <property type="match status" value="1"/>
</dbReference>
<dbReference type="InterPro" id="IPR000515">
    <property type="entry name" value="MetI-like"/>
</dbReference>
<feature type="transmembrane region" description="Helical" evidence="8">
    <location>
        <begin position="63"/>
        <end position="92"/>
    </location>
</feature>
<dbReference type="SUPFAM" id="SSF161098">
    <property type="entry name" value="MetI-like"/>
    <property type="match status" value="1"/>
</dbReference>
<keyword evidence="5" id="KW-0029">Amino-acid transport</keyword>
<evidence type="ECO:0000256" key="2">
    <source>
        <dbReference type="ARBA" id="ARBA00022448"/>
    </source>
</evidence>
<dbReference type="Proteomes" id="UP001595975">
    <property type="component" value="Unassembled WGS sequence"/>
</dbReference>
<gene>
    <name evidence="10" type="ORF">ACFP3U_23840</name>
</gene>
<dbReference type="PANTHER" id="PTHR30614">
    <property type="entry name" value="MEMBRANE COMPONENT OF AMINO ACID ABC TRANSPORTER"/>
    <property type="match status" value="1"/>
</dbReference>
<evidence type="ECO:0000313" key="10">
    <source>
        <dbReference type="EMBL" id="MFC5665997.1"/>
    </source>
</evidence>
<evidence type="ECO:0000259" key="9">
    <source>
        <dbReference type="PROSITE" id="PS50928"/>
    </source>
</evidence>
<evidence type="ECO:0000313" key="11">
    <source>
        <dbReference type="Proteomes" id="UP001595975"/>
    </source>
</evidence>
<dbReference type="InterPro" id="IPR035906">
    <property type="entry name" value="MetI-like_sf"/>
</dbReference>
<keyword evidence="6 8" id="KW-1133">Transmembrane helix</keyword>
<evidence type="ECO:0000256" key="4">
    <source>
        <dbReference type="ARBA" id="ARBA00022692"/>
    </source>
</evidence>
<organism evidence="10 11">
    <name type="scientific">Kitasatospora misakiensis</name>
    <dbReference type="NCBI Taxonomy" id="67330"/>
    <lineage>
        <taxon>Bacteria</taxon>
        <taxon>Bacillati</taxon>
        <taxon>Actinomycetota</taxon>
        <taxon>Actinomycetes</taxon>
        <taxon>Kitasatosporales</taxon>
        <taxon>Streptomycetaceae</taxon>
        <taxon>Kitasatospora</taxon>
    </lineage>
</organism>
<reference evidence="11" key="1">
    <citation type="journal article" date="2019" name="Int. J. Syst. Evol. Microbiol.">
        <title>The Global Catalogue of Microorganisms (GCM) 10K type strain sequencing project: providing services to taxonomists for standard genome sequencing and annotation.</title>
        <authorList>
            <consortium name="The Broad Institute Genomics Platform"/>
            <consortium name="The Broad Institute Genome Sequencing Center for Infectious Disease"/>
            <person name="Wu L."/>
            <person name="Ma J."/>
        </authorList>
    </citation>
    <scope>NUCLEOTIDE SEQUENCE [LARGE SCALE GENOMIC DNA]</scope>
    <source>
        <strain evidence="11">CGMCC 4.1437</strain>
    </source>
</reference>
<dbReference type="InterPro" id="IPR010065">
    <property type="entry name" value="AA_ABC_transptr_permease_3TM"/>
</dbReference>
<protein>
    <submittedName>
        <fullName evidence="10">Amino acid ABC transporter permease</fullName>
    </submittedName>
</protein>
<keyword evidence="3" id="KW-1003">Cell membrane</keyword>
<comment type="caution">
    <text evidence="10">The sequence shown here is derived from an EMBL/GenBank/DDBJ whole genome shotgun (WGS) entry which is preliminary data.</text>
</comment>
<dbReference type="PANTHER" id="PTHR30614:SF0">
    <property type="entry name" value="L-CYSTINE TRANSPORT SYSTEM PERMEASE PROTEIN TCYL"/>
    <property type="match status" value="1"/>
</dbReference>
<dbReference type="NCBIfam" id="TIGR01726">
    <property type="entry name" value="HEQRo_perm_3TM"/>
    <property type="match status" value="1"/>
</dbReference>
<dbReference type="Gene3D" id="1.10.3720.10">
    <property type="entry name" value="MetI-like"/>
    <property type="match status" value="1"/>
</dbReference>
<evidence type="ECO:0000256" key="7">
    <source>
        <dbReference type="ARBA" id="ARBA00023136"/>
    </source>
</evidence>
<dbReference type="Pfam" id="PF00528">
    <property type="entry name" value="BPD_transp_1"/>
    <property type="match status" value="1"/>
</dbReference>
<feature type="transmembrane region" description="Helical" evidence="8">
    <location>
        <begin position="104"/>
        <end position="128"/>
    </location>
</feature>
<keyword evidence="2 8" id="KW-0813">Transport</keyword>
<feature type="transmembrane region" description="Helical" evidence="8">
    <location>
        <begin position="25"/>
        <end position="43"/>
    </location>
</feature>
<keyword evidence="4 8" id="KW-0812">Transmembrane</keyword>
<evidence type="ECO:0000256" key="1">
    <source>
        <dbReference type="ARBA" id="ARBA00004651"/>
    </source>
</evidence>
<comment type="subcellular location">
    <subcellularLocation>
        <location evidence="1 8">Cell membrane</location>
        <topology evidence="1 8">Multi-pass membrane protein</topology>
    </subcellularLocation>
</comment>
<accession>A0ABW0X620</accession>
<feature type="transmembrane region" description="Helical" evidence="8">
    <location>
        <begin position="251"/>
        <end position="275"/>
    </location>
</feature>
<dbReference type="RefSeq" id="WP_380227670.1">
    <property type="nucleotide sequence ID" value="NZ_JBHSOF010000034.1"/>
</dbReference>
<sequence length="285" mass="30941">MTDDSTDPATDASLPIHRRRKPGQWVLTVVAVLLGSALLQSVITNPRFGWSTVGAWLFSRTVMTGLLATLELTAAAMAIGLVLGIGLALMRLSDNPVARLISQFYIWLFRGTPLLVQLLFWGFISALYPTLSLHLPFLPAIGAVSANSVITTYAAALLGLGLNEAAYLAEIIRAGIVSVDPGQTEAAESLGLSQARTLRRIILPQAMRVIIPPVGNETISMLKTTSLVSVLAYAELLYSVQIVYARTYQTIPLLIVASIWYLAVTTLLNIGQHYLERHFAKGSRR</sequence>
<dbReference type="EMBL" id="JBHSOF010000034">
    <property type="protein sequence ID" value="MFC5665997.1"/>
    <property type="molecule type" value="Genomic_DNA"/>
</dbReference>
<comment type="similarity">
    <text evidence="8">Belongs to the binding-protein-dependent transport system permease family.</text>
</comment>
<feature type="transmembrane region" description="Helical" evidence="8">
    <location>
        <begin position="140"/>
        <end position="162"/>
    </location>
</feature>
<evidence type="ECO:0000256" key="6">
    <source>
        <dbReference type="ARBA" id="ARBA00022989"/>
    </source>
</evidence>